<feature type="domain" description="PRD" evidence="2">
    <location>
        <begin position="171"/>
        <end position="283"/>
    </location>
</feature>
<reference evidence="3 4" key="1">
    <citation type="submission" date="2018-06" db="EMBL/GenBank/DDBJ databases">
        <title>Genomic Encyclopedia of Type Strains, Phase IV (KMG-IV): sequencing the most valuable type-strain genomes for metagenomic binning, comparative biology and taxonomic classification.</title>
        <authorList>
            <person name="Goeker M."/>
        </authorList>
    </citation>
    <scope>NUCLEOTIDE SEQUENCE [LARGE SCALE GENOMIC DNA]</scope>
    <source>
        <strain evidence="3 4">DSM 15140</strain>
    </source>
</reference>
<accession>A0A366DX04</accession>
<gene>
    <name evidence="3" type="ORF">DES48_11079</name>
</gene>
<dbReference type="OrthoDB" id="9813552at2"/>
<sequence length="283" mass="32781">MNIKKILNNNVVLSTNDNNEEIVVMGRGLAFQKKVGQTVDAEKIEKTFVMENSSISDKLTELLRDTPAEIFEIAYKIISIAKEQLPYDLDDYLYIALTDHLNFAISRYKQGISIANALLWEIKKYYKKEFELALESLLIINREIEVDLPQDEAASIALHFVNSQLSGENVETTMQITKIVNSILTIVIYHYNIKLDEASINYERFLTHLKFFALRYIRSERNQAVAEDNFLFEQVKNKYPKAFHCSEKVAAFVSKTYGWKVSNDEKIYLTLHIHRVTSRADNH</sequence>
<protein>
    <submittedName>
        <fullName evidence="3">BglG family transcriptional antiterminator</fullName>
    </submittedName>
</protein>
<organism evidence="3 4">
    <name type="scientific">Paraliobacillus ryukyuensis</name>
    <dbReference type="NCBI Taxonomy" id="200904"/>
    <lineage>
        <taxon>Bacteria</taxon>
        <taxon>Bacillati</taxon>
        <taxon>Bacillota</taxon>
        <taxon>Bacilli</taxon>
        <taxon>Bacillales</taxon>
        <taxon>Bacillaceae</taxon>
        <taxon>Paraliobacillus</taxon>
    </lineage>
</organism>
<keyword evidence="1" id="KW-0677">Repeat</keyword>
<dbReference type="SUPFAM" id="SSF63520">
    <property type="entry name" value="PTS-regulatory domain, PRD"/>
    <property type="match status" value="2"/>
</dbReference>
<keyword evidence="4" id="KW-1185">Reference proteome</keyword>
<dbReference type="EMBL" id="QNRI01000010">
    <property type="protein sequence ID" value="RBO94592.1"/>
    <property type="molecule type" value="Genomic_DNA"/>
</dbReference>
<dbReference type="Pfam" id="PF03123">
    <property type="entry name" value="CAT_RBD"/>
    <property type="match status" value="1"/>
</dbReference>
<dbReference type="Proteomes" id="UP000252254">
    <property type="component" value="Unassembled WGS sequence"/>
</dbReference>
<dbReference type="AlphaFoldDB" id="A0A366DX04"/>
<dbReference type="InterPro" id="IPR011608">
    <property type="entry name" value="PRD"/>
</dbReference>
<dbReference type="InterPro" id="IPR004341">
    <property type="entry name" value="CAT_RNA-bd_dom"/>
</dbReference>
<dbReference type="Gene3D" id="2.30.24.10">
    <property type="entry name" value="CAT RNA-binding domain"/>
    <property type="match status" value="1"/>
</dbReference>
<evidence type="ECO:0000259" key="2">
    <source>
        <dbReference type="PROSITE" id="PS51372"/>
    </source>
</evidence>
<dbReference type="NCBIfam" id="NF046042">
    <property type="entry name" value="LicT"/>
    <property type="match status" value="1"/>
</dbReference>
<dbReference type="Gene3D" id="1.10.1790.10">
    <property type="entry name" value="PRD domain"/>
    <property type="match status" value="2"/>
</dbReference>
<dbReference type="RefSeq" id="WP_113869813.1">
    <property type="nucleotide sequence ID" value="NZ_BAABQN010000009.1"/>
</dbReference>
<dbReference type="InterPro" id="IPR050661">
    <property type="entry name" value="BglG_antiterminators"/>
</dbReference>
<dbReference type="PROSITE" id="PS51372">
    <property type="entry name" value="PRD_2"/>
    <property type="match status" value="2"/>
</dbReference>
<feature type="domain" description="PRD" evidence="2">
    <location>
        <begin position="65"/>
        <end position="170"/>
    </location>
</feature>
<evidence type="ECO:0000313" key="3">
    <source>
        <dbReference type="EMBL" id="RBO94592.1"/>
    </source>
</evidence>
<name>A0A366DX04_9BACI</name>
<comment type="caution">
    <text evidence="3">The sequence shown here is derived from an EMBL/GenBank/DDBJ whole genome shotgun (WGS) entry which is preliminary data.</text>
</comment>
<proteinExistence type="predicted"/>
<dbReference type="GO" id="GO:0006355">
    <property type="term" value="P:regulation of DNA-templated transcription"/>
    <property type="evidence" value="ECO:0007669"/>
    <property type="project" value="InterPro"/>
</dbReference>
<dbReference type="SMART" id="SM01061">
    <property type="entry name" value="CAT_RBD"/>
    <property type="match status" value="1"/>
</dbReference>
<dbReference type="PANTHER" id="PTHR30185:SF15">
    <property type="entry name" value="CRYPTIC BETA-GLUCOSIDE BGL OPERON ANTITERMINATOR"/>
    <property type="match status" value="1"/>
</dbReference>
<evidence type="ECO:0000256" key="1">
    <source>
        <dbReference type="ARBA" id="ARBA00022737"/>
    </source>
</evidence>
<dbReference type="PANTHER" id="PTHR30185">
    <property type="entry name" value="CRYPTIC BETA-GLUCOSIDE BGL OPERON ANTITERMINATOR"/>
    <property type="match status" value="1"/>
</dbReference>
<dbReference type="GO" id="GO:0003723">
    <property type="term" value="F:RNA binding"/>
    <property type="evidence" value="ECO:0007669"/>
    <property type="project" value="InterPro"/>
</dbReference>
<dbReference type="InterPro" id="IPR036634">
    <property type="entry name" value="PRD_sf"/>
</dbReference>
<evidence type="ECO:0000313" key="4">
    <source>
        <dbReference type="Proteomes" id="UP000252254"/>
    </source>
</evidence>
<dbReference type="InterPro" id="IPR036650">
    <property type="entry name" value="CAT_RNA-bd_dom_sf"/>
</dbReference>
<dbReference type="Pfam" id="PF00874">
    <property type="entry name" value="PRD"/>
    <property type="match status" value="2"/>
</dbReference>
<dbReference type="SUPFAM" id="SSF50151">
    <property type="entry name" value="SacY-like RNA-binding domain"/>
    <property type="match status" value="1"/>
</dbReference>